<proteinExistence type="predicted"/>
<evidence type="ECO:0000313" key="2">
    <source>
        <dbReference type="EMBL" id="KAH3784912.1"/>
    </source>
</evidence>
<dbReference type="Proteomes" id="UP000828390">
    <property type="component" value="Unassembled WGS sequence"/>
</dbReference>
<reference evidence="2" key="1">
    <citation type="journal article" date="2019" name="bioRxiv">
        <title>The Genome of the Zebra Mussel, Dreissena polymorpha: A Resource for Invasive Species Research.</title>
        <authorList>
            <person name="McCartney M.A."/>
            <person name="Auch B."/>
            <person name="Kono T."/>
            <person name="Mallez S."/>
            <person name="Zhang Y."/>
            <person name="Obille A."/>
            <person name="Becker A."/>
            <person name="Abrahante J.E."/>
            <person name="Garbe J."/>
            <person name="Badalamenti J.P."/>
            <person name="Herman A."/>
            <person name="Mangelson H."/>
            <person name="Liachko I."/>
            <person name="Sullivan S."/>
            <person name="Sone E.D."/>
            <person name="Koren S."/>
            <person name="Silverstein K.A.T."/>
            <person name="Beckman K.B."/>
            <person name="Gohl D.M."/>
        </authorList>
    </citation>
    <scope>NUCLEOTIDE SEQUENCE</scope>
    <source>
        <strain evidence="2">Duluth1</strain>
        <tissue evidence="2">Whole animal</tissue>
    </source>
</reference>
<evidence type="ECO:0000256" key="1">
    <source>
        <dbReference type="SAM" id="SignalP"/>
    </source>
</evidence>
<keyword evidence="1" id="KW-0732">Signal</keyword>
<dbReference type="AlphaFoldDB" id="A0A9D4IU64"/>
<dbReference type="EMBL" id="JAIWYP010000008">
    <property type="protein sequence ID" value="KAH3784912.1"/>
    <property type="molecule type" value="Genomic_DNA"/>
</dbReference>
<comment type="caution">
    <text evidence="2">The sequence shown here is derived from an EMBL/GenBank/DDBJ whole genome shotgun (WGS) entry which is preliminary data.</text>
</comment>
<sequence>MAIFIYVCALILARAVHGVTYPRKCETKKENGYYHACVRQWQLTDEISRKYSAFLEKPHLFDEICDSRPGKSVDNVDACVNESVSPWCDAIVESWKAYKTQVQMICKFRQDFAHVHRQCRNDTRFQQAYDQCYNVYSINKNSVQPCSGVQSLLGCLDHNLNVYCSRDSQRFFKMIFRASLQHHIEFLCHKYTKDVPISEPVKTVSPIDESDLSKLYDDFYDRLDCVDNKKDKRCNTQMHEVNLSSQSRNSANGSRDHESFFRTVIVCAIFILIR</sequence>
<feature type="chain" id="PRO_5038470863" evidence="1">
    <location>
        <begin position="19"/>
        <end position="274"/>
    </location>
</feature>
<organism evidence="2 3">
    <name type="scientific">Dreissena polymorpha</name>
    <name type="common">Zebra mussel</name>
    <name type="synonym">Mytilus polymorpha</name>
    <dbReference type="NCBI Taxonomy" id="45954"/>
    <lineage>
        <taxon>Eukaryota</taxon>
        <taxon>Metazoa</taxon>
        <taxon>Spiralia</taxon>
        <taxon>Lophotrochozoa</taxon>
        <taxon>Mollusca</taxon>
        <taxon>Bivalvia</taxon>
        <taxon>Autobranchia</taxon>
        <taxon>Heteroconchia</taxon>
        <taxon>Euheterodonta</taxon>
        <taxon>Imparidentia</taxon>
        <taxon>Neoheterodontei</taxon>
        <taxon>Myida</taxon>
        <taxon>Dreissenoidea</taxon>
        <taxon>Dreissenidae</taxon>
        <taxon>Dreissena</taxon>
    </lineage>
</organism>
<feature type="signal peptide" evidence="1">
    <location>
        <begin position="1"/>
        <end position="18"/>
    </location>
</feature>
<gene>
    <name evidence="2" type="ORF">DPMN_162984</name>
</gene>
<reference evidence="2" key="2">
    <citation type="submission" date="2020-11" db="EMBL/GenBank/DDBJ databases">
        <authorList>
            <person name="McCartney M.A."/>
            <person name="Auch B."/>
            <person name="Kono T."/>
            <person name="Mallez S."/>
            <person name="Becker A."/>
            <person name="Gohl D.M."/>
            <person name="Silverstein K.A.T."/>
            <person name="Koren S."/>
            <person name="Bechman K.B."/>
            <person name="Herman A."/>
            <person name="Abrahante J.E."/>
            <person name="Garbe J."/>
        </authorList>
    </citation>
    <scope>NUCLEOTIDE SEQUENCE</scope>
    <source>
        <strain evidence="2">Duluth1</strain>
        <tissue evidence="2">Whole animal</tissue>
    </source>
</reference>
<name>A0A9D4IU64_DREPO</name>
<accession>A0A9D4IU64</accession>
<keyword evidence="3" id="KW-1185">Reference proteome</keyword>
<protein>
    <submittedName>
        <fullName evidence="2">Uncharacterized protein</fullName>
    </submittedName>
</protein>
<evidence type="ECO:0000313" key="3">
    <source>
        <dbReference type="Proteomes" id="UP000828390"/>
    </source>
</evidence>